<dbReference type="PANTHER" id="PTHR48081">
    <property type="entry name" value="AB HYDROLASE SUPERFAMILY PROTEIN C4A8.06C"/>
    <property type="match status" value="1"/>
</dbReference>
<dbReference type="SUPFAM" id="SSF53474">
    <property type="entry name" value="alpha/beta-Hydrolases"/>
    <property type="match status" value="1"/>
</dbReference>
<keyword evidence="2" id="KW-0472">Membrane</keyword>
<protein>
    <submittedName>
        <fullName evidence="4">Alpha/beta hydrolase</fullName>
    </submittedName>
</protein>
<reference evidence="4 5" key="1">
    <citation type="submission" date="2020-08" db="EMBL/GenBank/DDBJ databases">
        <title>Cohnella phylogeny.</title>
        <authorList>
            <person name="Dunlap C."/>
        </authorList>
    </citation>
    <scope>NUCLEOTIDE SEQUENCE [LARGE SCALE GENOMIC DNA]</scope>
    <source>
        <strain evidence="4 5">DSM 25241</strain>
    </source>
</reference>
<gene>
    <name evidence="4" type="ORF">H7B67_23960</name>
</gene>
<keyword evidence="5" id="KW-1185">Reference proteome</keyword>
<dbReference type="AlphaFoldDB" id="A0A841SY90"/>
<comment type="caution">
    <text evidence="4">The sequence shown here is derived from an EMBL/GenBank/DDBJ whole genome shotgun (WGS) entry which is preliminary data.</text>
</comment>
<keyword evidence="1 4" id="KW-0378">Hydrolase</keyword>
<evidence type="ECO:0000313" key="4">
    <source>
        <dbReference type="EMBL" id="MBB6637193.1"/>
    </source>
</evidence>
<dbReference type="InterPro" id="IPR029058">
    <property type="entry name" value="AB_hydrolase_fold"/>
</dbReference>
<dbReference type="InterPro" id="IPR050300">
    <property type="entry name" value="GDXG_lipolytic_enzyme"/>
</dbReference>
<keyword evidence="2" id="KW-1133">Transmembrane helix</keyword>
<feature type="domain" description="BD-FAE-like" evidence="3">
    <location>
        <begin position="85"/>
        <end position="286"/>
    </location>
</feature>
<dbReference type="Pfam" id="PF20434">
    <property type="entry name" value="BD-FAE"/>
    <property type="match status" value="1"/>
</dbReference>
<feature type="transmembrane region" description="Helical" evidence="2">
    <location>
        <begin position="6"/>
        <end position="29"/>
    </location>
</feature>
<dbReference type="RefSeq" id="WP_185122402.1">
    <property type="nucleotide sequence ID" value="NZ_JACJVQ010000020.1"/>
</dbReference>
<evidence type="ECO:0000259" key="3">
    <source>
        <dbReference type="Pfam" id="PF20434"/>
    </source>
</evidence>
<evidence type="ECO:0000313" key="5">
    <source>
        <dbReference type="Proteomes" id="UP000535838"/>
    </source>
</evidence>
<dbReference type="EMBL" id="JACJVQ010000020">
    <property type="protein sequence ID" value="MBB6637193.1"/>
    <property type="molecule type" value="Genomic_DNA"/>
</dbReference>
<sequence>MNTWFIILVAIVSMIGAFAAIAAGVLLYLTRRSDIACLWLQKKWFKGMPANSYHSVAEQVDTVLDNGVRYRNEIQYSAEYPNSYLDIYYAAEDLSIKRPTMLFLHGGGWIFGGRASGDPLAGTNGDIGSLLREIASHGFNVVSIDYCLAPEWRYPKQYFQLNDAIAFLVERSREYHLDMDNVVLMGGSAGAVMTAQYGLMVSNPDYAAMMGIRPAIRREAVKALLIDGAPMNTALMKTAPMDQFGKLLLRTWFGTNDLTTSEPSKQIHAARWVDERYPPCFLTAGNSFCFPKHAEELEKVLDAKGIEHDSYYVDSREARAMHGYIVHFATDSNAGKGLERMLAFAQRMTA</sequence>
<evidence type="ECO:0000256" key="1">
    <source>
        <dbReference type="ARBA" id="ARBA00022801"/>
    </source>
</evidence>
<keyword evidence="2" id="KW-0812">Transmembrane</keyword>
<organism evidence="4 5">
    <name type="scientific">Cohnella thailandensis</name>
    <dbReference type="NCBI Taxonomy" id="557557"/>
    <lineage>
        <taxon>Bacteria</taxon>
        <taxon>Bacillati</taxon>
        <taxon>Bacillota</taxon>
        <taxon>Bacilli</taxon>
        <taxon>Bacillales</taxon>
        <taxon>Paenibacillaceae</taxon>
        <taxon>Cohnella</taxon>
    </lineage>
</organism>
<accession>A0A841SY90</accession>
<dbReference type="InterPro" id="IPR049492">
    <property type="entry name" value="BD-FAE-like_dom"/>
</dbReference>
<proteinExistence type="predicted"/>
<evidence type="ECO:0000256" key="2">
    <source>
        <dbReference type="SAM" id="Phobius"/>
    </source>
</evidence>
<dbReference type="Proteomes" id="UP000535838">
    <property type="component" value="Unassembled WGS sequence"/>
</dbReference>
<dbReference type="Gene3D" id="3.40.50.1820">
    <property type="entry name" value="alpha/beta hydrolase"/>
    <property type="match status" value="1"/>
</dbReference>
<name>A0A841SY90_9BACL</name>
<dbReference type="GO" id="GO:0016787">
    <property type="term" value="F:hydrolase activity"/>
    <property type="evidence" value="ECO:0007669"/>
    <property type="project" value="UniProtKB-KW"/>
</dbReference>